<dbReference type="InterPro" id="IPR020846">
    <property type="entry name" value="MFS_dom"/>
</dbReference>
<feature type="transmembrane region" description="Helical" evidence="6">
    <location>
        <begin position="253"/>
        <end position="276"/>
    </location>
</feature>
<comment type="caution">
    <text evidence="8">The sequence shown here is derived from an EMBL/GenBank/DDBJ whole genome shotgun (WGS) entry which is preliminary data.</text>
</comment>
<dbReference type="RefSeq" id="XP_062677633.1">
    <property type="nucleotide sequence ID" value="XM_062828968.1"/>
</dbReference>
<dbReference type="SUPFAM" id="SSF103473">
    <property type="entry name" value="MFS general substrate transporter"/>
    <property type="match status" value="1"/>
</dbReference>
<evidence type="ECO:0000256" key="4">
    <source>
        <dbReference type="ARBA" id="ARBA00023136"/>
    </source>
</evidence>
<evidence type="ECO:0000256" key="1">
    <source>
        <dbReference type="ARBA" id="ARBA00004141"/>
    </source>
</evidence>
<keyword evidence="9" id="KW-1185">Reference proteome</keyword>
<dbReference type="EMBL" id="JAUEPP010000008">
    <property type="protein sequence ID" value="KAK3338182.1"/>
    <property type="molecule type" value="Genomic_DNA"/>
</dbReference>
<keyword evidence="2 6" id="KW-0812">Transmembrane</keyword>
<dbReference type="PANTHER" id="PTHR23501:SF43">
    <property type="entry name" value="MULTIDRUG TRANSPORTER, PUTATIVE (AFU_ORTHOLOGUE AFUA_6G03040)-RELATED"/>
    <property type="match status" value="1"/>
</dbReference>
<feature type="transmembrane region" description="Helical" evidence="6">
    <location>
        <begin position="23"/>
        <end position="43"/>
    </location>
</feature>
<sequence length="499" mass="54099">MLDTTIVATSLYEIGREFDKLDAVNWVALAYTLAFVGCAILFAKVSDVVGRKRAFTAAYVLFVAFSIGCAGANTFTQLLICRAFQGVGGSGLYSLAIIILTEVTPPRWKRFIGTIIGVIIAFAGVLGPILGGVLTNYLSWRWIFWINISGIVAGIVFLFAWPHPEYLPAYQRRSLWQSDVLGSLLLTGAAVLITWAFQNVRAGSGWNDHLFIAPFASGFFCLILLAVWTVIVDNTNLRNRMTTVIPVVLLKNHVYVLMAVSTACLGFGYLMTLYVFPMRFRVVNGYSALEASAMLLPMLGFSALGSMVAPRLSQKRNVLHWTIAAGGMLMTLGTALSAANATSSHRFGTTLYAVYVSLVGLGFGLNAAASTTLSIVESPVYEHATAQGLVALLRIWGGSIGIAVSGAALGTQGTSDIPLSLDLSLEHYTKALETSMIVACAITALGTICAFCARRSRQLSIAYMMQKREEDEAGRQAELAERREAERRKKQQARTDQPQ</sequence>
<dbReference type="InterPro" id="IPR011701">
    <property type="entry name" value="MFS"/>
</dbReference>
<dbReference type="GO" id="GO:0005886">
    <property type="term" value="C:plasma membrane"/>
    <property type="evidence" value="ECO:0007669"/>
    <property type="project" value="TreeGrafter"/>
</dbReference>
<reference evidence="8" key="2">
    <citation type="submission" date="2023-06" db="EMBL/GenBank/DDBJ databases">
        <authorList>
            <consortium name="Lawrence Berkeley National Laboratory"/>
            <person name="Haridas S."/>
            <person name="Hensen N."/>
            <person name="Bonometti L."/>
            <person name="Westerberg I."/>
            <person name="Brannstrom I.O."/>
            <person name="Guillou S."/>
            <person name="Cros-Aarteil S."/>
            <person name="Calhoun S."/>
            <person name="Kuo A."/>
            <person name="Mondo S."/>
            <person name="Pangilinan J."/>
            <person name="Riley R."/>
            <person name="Labutti K."/>
            <person name="Andreopoulos B."/>
            <person name="Lipzen A."/>
            <person name="Chen C."/>
            <person name="Yanf M."/>
            <person name="Daum C."/>
            <person name="Ng V."/>
            <person name="Clum A."/>
            <person name="Steindorff A."/>
            <person name="Ohm R."/>
            <person name="Martin F."/>
            <person name="Silar P."/>
            <person name="Natvig D."/>
            <person name="Lalanne C."/>
            <person name="Gautier V."/>
            <person name="Ament-Velasquez S.L."/>
            <person name="Kruys A."/>
            <person name="Hutchinson M.I."/>
            <person name="Powell A.J."/>
            <person name="Barry K."/>
            <person name="Miller A.N."/>
            <person name="Grigoriev I.V."/>
            <person name="Debuchy R."/>
            <person name="Gladieux P."/>
            <person name="Thoren M.H."/>
            <person name="Johannesson H."/>
        </authorList>
    </citation>
    <scope>NUCLEOTIDE SEQUENCE</scope>
    <source>
        <strain evidence="8">CBS 560.94</strain>
    </source>
</reference>
<evidence type="ECO:0000313" key="9">
    <source>
        <dbReference type="Proteomes" id="UP001278500"/>
    </source>
</evidence>
<dbReference type="PROSITE" id="PS50850">
    <property type="entry name" value="MFS"/>
    <property type="match status" value="1"/>
</dbReference>
<evidence type="ECO:0000256" key="5">
    <source>
        <dbReference type="SAM" id="MobiDB-lite"/>
    </source>
</evidence>
<accession>A0AAE0J777</accession>
<feature type="compositionally biased region" description="Basic and acidic residues" evidence="5">
    <location>
        <begin position="468"/>
        <end position="487"/>
    </location>
</feature>
<feature type="transmembrane region" description="Helical" evidence="6">
    <location>
        <begin position="388"/>
        <end position="411"/>
    </location>
</feature>
<feature type="transmembrane region" description="Helical" evidence="6">
    <location>
        <begin position="142"/>
        <end position="160"/>
    </location>
</feature>
<reference evidence="8" key="1">
    <citation type="journal article" date="2023" name="Mol. Phylogenet. Evol.">
        <title>Genome-scale phylogeny and comparative genomics of the fungal order Sordariales.</title>
        <authorList>
            <person name="Hensen N."/>
            <person name="Bonometti L."/>
            <person name="Westerberg I."/>
            <person name="Brannstrom I.O."/>
            <person name="Guillou S."/>
            <person name="Cros-Aarteil S."/>
            <person name="Calhoun S."/>
            <person name="Haridas S."/>
            <person name="Kuo A."/>
            <person name="Mondo S."/>
            <person name="Pangilinan J."/>
            <person name="Riley R."/>
            <person name="LaButti K."/>
            <person name="Andreopoulos B."/>
            <person name="Lipzen A."/>
            <person name="Chen C."/>
            <person name="Yan M."/>
            <person name="Daum C."/>
            <person name="Ng V."/>
            <person name="Clum A."/>
            <person name="Steindorff A."/>
            <person name="Ohm R.A."/>
            <person name="Martin F."/>
            <person name="Silar P."/>
            <person name="Natvig D.O."/>
            <person name="Lalanne C."/>
            <person name="Gautier V."/>
            <person name="Ament-Velasquez S.L."/>
            <person name="Kruys A."/>
            <person name="Hutchinson M.I."/>
            <person name="Powell A.J."/>
            <person name="Barry K."/>
            <person name="Miller A.N."/>
            <person name="Grigoriev I.V."/>
            <person name="Debuchy R."/>
            <person name="Gladieux P."/>
            <person name="Hiltunen Thoren M."/>
            <person name="Johannesson H."/>
        </authorList>
    </citation>
    <scope>NUCLEOTIDE SEQUENCE</scope>
    <source>
        <strain evidence="8">CBS 560.94</strain>
    </source>
</reference>
<dbReference type="Gene3D" id="1.20.1250.20">
    <property type="entry name" value="MFS general substrate transporter like domains"/>
    <property type="match status" value="1"/>
</dbReference>
<protein>
    <submittedName>
        <fullName evidence="8">Major facilitator superfamily domain-containing protein</fullName>
    </submittedName>
</protein>
<keyword evidence="4 6" id="KW-0472">Membrane</keyword>
<feature type="transmembrane region" description="Helical" evidence="6">
    <location>
        <begin position="111"/>
        <end position="130"/>
    </location>
</feature>
<dbReference type="PANTHER" id="PTHR23501">
    <property type="entry name" value="MAJOR FACILITATOR SUPERFAMILY"/>
    <property type="match status" value="1"/>
</dbReference>
<feature type="transmembrane region" description="Helical" evidence="6">
    <location>
        <begin position="321"/>
        <end position="340"/>
    </location>
</feature>
<proteinExistence type="predicted"/>
<feature type="domain" description="Major facilitator superfamily (MFS) profile" evidence="7">
    <location>
        <begin position="1"/>
        <end position="458"/>
    </location>
</feature>
<evidence type="ECO:0000256" key="2">
    <source>
        <dbReference type="ARBA" id="ARBA00022692"/>
    </source>
</evidence>
<dbReference type="Gene3D" id="1.20.1720.10">
    <property type="entry name" value="Multidrug resistance protein D"/>
    <property type="match status" value="1"/>
</dbReference>
<feature type="transmembrane region" description="Helical" evidence="6">
    <location>
        <begin position="352"/>
        <end position="376"/>
    </location>
</feature>
<organism evidence="8 9">
    <name type="scientific">Neurospora tetraspora</name>
    <dbReference type="NCBI Taxonomy" id="94610"/>
    <lineage>
        <taxon>Eukaryota</taxon>
        <taxon>Fungi</taxon>
        <taxon>Dikarya</taxon>
        <taxon>Ascomycota</taxon>
        <taxon>Pezizomycotina</taxon>
        <taxon>Sordariomycetes</taxon>
        <taxon>Sordariomycetidae</taxon>
        <taxon>Sordariales</taxon>
        <taxon>Sordariaceae</taxon>
        <taxon>Neurospora</taxon>
    </lineage>
</organism>
<feature type="transmembrane region" description="Helical" evidence="6">
    <location>
        <begin position="210"/>
        <end position="232"/>
    </location>
</feature>
<dbReference type="Pfam" id="PF07690">
    <property type="entry name" value="MFS_1"/>
    <property type="match status" value="1"/>
</dbReference>
<feature type="transmembrane region" description="Helical" evidence="6">
    <location>
        <begin position="86"/>
        <end position="104"/>
    </location>
</feature>
<dbReference type="GeneID" id="87866122"/>
<evidence type="ECO:0000256" key="3">
    <source>
        <dbReference type="ARBA" id="ARBA00022989"/>
    </source>
</evidence>
<feature type="transmembrane region" description="Helical" evidence="6">
    <location>
        <begin position="55"/>
        <end position="80"/>
    </location>
</feature>
<dbReference type="AlphaFoldDB" id="A0AAE0J777"/>
<evidence type="ECO:0000259" key="7">
    <source>
        <dbReference type="PROSITE" id="PS50850"/>
    </source>
</evidence>
<feature type="transmembrane region" description="Helical" evidence="6">
    <location>
        <begin position="431"/>
        <end position="453"/>
    </location>
</feature>
<dbReference type="Proteomes" id="UP001278500">
    <property type="component" value="Unassembled WGS sequence"/>
</dbReference>
<evidence type="ECO:0000256" key="6">
    <source>
        <dbReference type="SAM" id="Phobius"/>
    </source>
</evidence>
<dbReference type="GO" id="GO:0022857">
    <property type="term" value="F:transmembrane transporter activity"/>
    <property type="evidence" value="ECO:0007669"/>
    <property type="project" value="InterPro"/>
</dbReference>
<feature type="transmembrane region" description="Helical" evidence="6">
    <location>
        <begin position="180"/>
        <end position="198"/>
    </location>
</feature>
<gene>
    <name evidence="8" type="ORF">B0H65DRAFT_532794</name>
</gene>
<comment type="subcellular location">
    <subcellularLocation>
        <location evidence="1">Membrane</location>
        <topology evidence="1">Multi-pass membrane protein</topology>
    </subcellularLocation>
</comment>
<feature type="region of interest" description="Disordered" evidence="5">
    <location>
        <begin position="468"/>
        <end position="499"/>
    </location>
</feature>
<dbReference type="InterPro" id="IPR036259">
    <property type="entry name" value="MFS_trans_sf"/>
</dbReference>
<keyword evidence="3 6" id="KW-1133">Transmembrane helix</keyword>
<evidence type="ECO:0000313" key="8">
    <source>
        <dbReference type="EMBL" id="KAK3338182.1"/>
    </source>
</evidence>
<name>A0AAE0J777_9PEZI</name>